<sequence length="196" mass="20458">MTTLVNDIRKTVTDTTPVLALVGATDLVVEKVRAVRAQASGVQLEVDVKALQGKAKQVPTQAVSKSIEIAGKAEETYGDLAARGEKLVTRIRQQKATQDLLAQGKVTLSRGKAAVTTARKAADETRTAAKATFTTAKREAPVAAPATKKAVKRTTTTAKKRATTAKSTTKATATSARKTATKAVKATEAAAEKVGD</sequence>
<feature type="compositionally biased region" description="Low complexity" evidence="1">
    <location>
        <begin position="142"/>
        <end position="157"/>
    </location>
</feature>
<reference evidence="3" key="1">
    <citation type="journal article" date="2019" name="Int. J. Syst. Evol. Microbiol.">
        <title>The Global Catalogue of Microorganisms (GCM) 10K type strain sequencing project: providing services to taxonomists for standard genome sequencing and annotation.</title>
        <authorList>
            <consortium name="The Broad Institute Genomics Platform"/>
            <consortium name="The Broad Institute Genome Sequencing Center for Infectious Disease"/>
            <person name="Wu L."/>
            <person name="Ma J."/>
        </authorList>
    </citation>
    <scope>NUCLEOTIDE SEQUENCE [LARGE SCALE GENOMIC DNA]</scope>
    <source>
        <strain evidence="3">KACC 14249</strain>
    </source>
</reference>
<dbReference type="RefSeq" id="WP_345718225.1">
    <property type="nucleotide sequence ID" value="NZ_BAABFP010000008.1"/>
</dbReference>
<organism evidence="2 3">
    <name type="scientific">Angustibacter luteus</name>
    <dbReference type="NCBI Taxonomy" id="658456"/>
    <lineage>
        <taxon>Bacteria</taxon>
        <taxon>Bacillati</taxon>
        <taxon>Actinomycetota</taxon>
        <taxon>Actinomycetes</taxon>
        <taxon>Kineosporiales</taxon>
        <taxon>Kineosporiaceae</taxon>
    </lineage>
</organism>
<evidence type="ECO:0000313" key="3">
    <source>
        <dbReference type="Proteomes" id="UP001596189"/>
    </source>
</evidence>
<proteinExistence type="predicted"/>
<protein>
    <recommendedName>
        <fullName evidence="4">Heparin binding hemagglutinin HbhA</fullName>
    </recommendedName>
</protein>
<comment type="caution">
    <text evidence="2">The sequence shown here is derived from an EMBL/GenBank/DDBJ whole genome shotgun (WGS) entry which is preliminary data.</text>
</comment>
<keyword evidence="3" id="KW-1185">Reference proteome</keyword>
<evidence type="ECO:0008006" key="4">
    <source>
        <dbReference type="Google" id="ProtNLM"/>
    </source>
</evidence>
<accession>A0ABW1JCM7</accession>
<dbReference type="EMBL" id="JBHSRD010000003">
    <property type="protein sequence ID" value="MFC6006750.1"/>
    <property type="molecule type" value="Genomic_DNA"/>
</dbReference>
<dbReference type="Proteomes" id="UP001596189">
    <property type="component" value="Unassembled WGS sequence"/>
</dbReference>
<gene>
    <name evidence="2" type="ORF">ACFQDO_06355</name>
</gene>
<feature type="compositionally biased region" description="Low complexity" evidence="1">
    <location>
        <begin position="164"/>
        <end position="183"/>
    </location>
</feature>
<feature type="region of interest" description="Disordered" evidence="1">
    <location>
        <begin position="142"/>
        <end position="183"/>
    </location>
</feature>
<evidence type="ECO:0000313" key="2">
    <source>
        <dbReference type="EMBL" id="MFC6006750.1"/>
    </source>
</evidence>
<evidence type="ECO:0000256" key="1">
    <source>
        <dbReference type="SAM" id="MobiDB-lite"/>
    </source>
</evidence>
<name>A0ABW1JCM7_9ACTN</name>